<evidence type="ECO:0000313" key="2">
    <source>
        <dbReference type="EMBL" id="KAK5642934.1"/>
    </source>
</evidence>
<dbReference type="SUPFAM" id="SSF56349">
    <property type="entry name" value="DNA breaking-rejoining enzymes"/>
    <property type="match status" value="1"/>
</dbReference>
<reference evidence="2 3" key="1">
    <citation type="journal article" date="2024" name="Insects">
        <title>An Improved Chromosome-Level Genome Assembly of the Firefly Pyrocoelia pectoralis.</title>
        <authorList>
            <person name="Fu X."/>
            <person name="Meyer-Rochow V.B."/>
            <person name="Ballantyne L."/>
            <person name="Zhu X."/>
        </authorList>
    </citation>
    <scope>NUCLEOTIDE SEQUENCE [LARGE SCALE GENOMIC DNA]</scope>
    <source>
        <strain evidence="2">XCY_ONT2</strain>
    </source>
</reference>
<organism evidence="2 3">
    <name type="scientific">Pyrocoelia pectoralis</name>
    <dbReference type="NCBI Taxonomy" id="417401"/>
    <lineage>
        <taxon>Eukaryota</taxon>
        <taxon>Metazoa</taxon>
        <taxon>Ecdysozoa</taxon>
        <taxon>Arthropoda</taxon>
        <taxon>Hexapoda</taxon>
        <taxon>Insecta</taxon>
        <taxon>Pterygota</taxon>
        <taxon>Neoptera</taxon>
        <taxon>Endopterygota</taxon>
        <taxon>Coleoptera</taxon>
        <taxon>Polyphaga</taxon>
        <taxon>Elateriformia</taxon>
        <taxon>Elateroidea</taxon>
        <taxon>Lampyridae</taxon>
        <taxon>Lampyrinae</taxon>
        <taxon>Pyrocoelia</taxon>
    </lineage>
</organism>
<dbReference type="GO" id="GO:0015074">
    <property type="term" value="P:DNA integration"/>
    <property type="evidence" value="ECO:0007669"/>
    <property type="project" value="InterPro"/>
</dbReference>
<dbReference type="InterPro" id="IPR013762">
    <property type="entry name" value="Integrase-like_cat_sf"/>
</dbReference>
<accession>A0AAN7VGE4</accession>
<keyword evidence="3" id="KW-1185">Reference proteome</keyword>
<proteinExistence type="predicted"/>
<dbReference type="AlphaFoldDB" id="A0AAN7VGE4"/>
<dbReference type="GO" id="GO:0003677">
    <property type="term" value="F:DNA binding"/>
    <property type="evidence" value="ECO:0007669"/>
    <property type="project" value="InterPro"/>
</dbReference>
<comment type="caution">
    <text evidence="2">The sequence shown here is derived from an EMBL/GenBank/DDBJ whole genome shotgun (WGS) entry which is preliminary data.</text>
</comment>
<evidence type="ECO:0000313" key="3">
    <source>
        <dbReference type="Proteomes" id="UP001329430"/>
    </source>
</evidence>
<keyword evidence="1" id="KW-0233">DNA recombination</keyword>
<protein>
    <submittedName>
        <fullName evidence="2">Uncharacterized protein</fullName>
    </submittedName>
</protein>
<evidence type="ECO:0000256" key="1">
    <source>
        <dbReference type="ARBA" id="ARBA00023172"/>
    </source>
</evidence>
<dbReference type="GO" id="GO:0006310">
    <property type="term" value="P:DNA recombination"/>
    <property type="evidence" value="ECO:0007669"/>
    <property type="project" value="UniProtKB-KW"/>
</dbReference>
<dbReference type="Gene3D" id="1.10.443.10">
    <property type="entry name" value="Intergrase catalytic core"/>
    <property type="match status" value="1"/>
</dbReference>
<sequence>MLAYICYLSKIRKPSSLWSYYSMLKATLKMNHNVDIASYFGLFGFLKRKFDGYKTKKSKVFTKDNVETFWYEAPDEIYLMIKVALIFGLAGACRRQELANLEKDDIQEFQTSLLITLRDTNTKTNRMFSIVDDSKTPPLLSFYKKYADLRPPNIEFGRFF</sequence>
<gene>
    <name evidence="2" type="ORF">RI129_009101</name>
</gene>
<name>A0AAN7VGE4_9COLE</name>
<dbReference type="InterPro" id="IPR011010">
    <property type="entry name" value="DNA_brk_join_enz"/>
</dbReference>
<dbReference type="EMBL" id="JAVRBK010000006">
    <property type="protein sequence ID" value="KAK5642934.1"/>
    <property type="molecule type" value="Genomic_DNA"/>
</dbReference>
<dbReference type="Proteomes" id="UP001329430">
    <property type="component" value="Chromosome 6"/>
</dbReference>